<dbReference type="SUPFAM" id="SSF57889">
    <property type="entry name" value="Cysteine-rich domain"/>
    <property type="match status" value="1"/>
</dbReference>
<dbReference type="Gene3D" id="3.30.505.10">
    <property type="entry name" value="SH2 domain"/>
    <property type="match status" value="1"/>
</dbReference>
<sequence>MHSRPHFYGPECHGLVSRIEGGALCREDGDYLIRESQNDRGRFTLVMRYIVLGVVKNFKLYYEDGKHFVGEKRFDSVYDLVEDGLITMFVESKAQDYIERMVHEPVYNSLIIHPAYHRPTLPQHQPTTVAHVKQLNGGLDARLSPIQQLPTRPKCLLAQQYEKEHHYKSHTYRGLQWCEYCGNFMWGIIQQGVQCIDCGLNVHKQCSKLVPNDCQPALKHVQHVFGVDLTTLVKLHGTQRPIVVDMCISEIEKRGMDSEGIYRVSGSHDEIIELKAAFDQLGSEVNLTAYEDVNTIAGALKLYLRELPVPILPYRLYSRFINAAKISHEDGKLDAVRMALSATPGAHFETIKYLIQHLGRVSDISGENQMTSHNLGIVFGPTLLRTPEKDANQRYNYNDTQFQQGVIESMIEYRHHLF</sequence>
<evidence type="ECO:0000256" key="2">
    <source>
        <dbReference type="ARBA" id="ARBA00022723"/>
    </source>
</evidence>
<feature type="domain" description="Rho-GAP" evidence="7">
    <location>
        <begin position="227"/>
        <end position="418"/>
    </location>
</feature>
<evidence type="ECO:0000313" key="9">
    <source>
        <dbReference type="Proteomes" id="UP000007875"/>
    </source>
</evidence>
<dbReference type="PANTHER" id="PTHR46075">
    <property type="entry name" value="CHIMERIN FAMILY MEMBER"/>
    <property type="match status" value="1"/>
</dbReference>
<evidence type="ECO:0000256" key="4">
    <source>
        <dbReference type="PROSITE-ProRule" id="PRU00191"/>
    </source>
</evidence>
<reference evidence="9" key="1">
    <citation type="submission" date="2003-08" db="EMBL/GenBank/DDBJ databases">
        <authorList>
            <person name="Birren B."/>
            <person name="Nusbaum C."/>
            <person name="Abebe A."/>
            <person name="Abouelleil A."/>
            <person name="Adekoya E."/>
            <person name="Ait-zahra M."/>
            <person name="Allen N."/>
            <person name="Allen T."/>
            <person name="An P."/>
            <person name="Anderson M."/>
            <person name="Anderson S."/>
            <person name="Arachchi H."/>
            <person name="Armbruster J."/>
            <person name="Bachantsang P."/>
            <person name="Baldwin J."/>
            <person name="Barry A."/>
            <person name="Bayul T."/>
            <person name="Blitshsteyn B."/>
            <person name="Bloom T."/>
            <person name="Blye J."/>
            <person name="Boguslavskiy L."/>
            <person name="Borowsky M."/>
            <person name="Boukhgalter B."/>
            <person name="Brunache A."/>
            <person name="Butler J."/>
            <person name="Calixte N."/>
            <person name="Calvo S."/>
            <person name="Camarata J."/>
            <person name="Campo K."/>
            <person name="Chang J."/>
            <person name="Cheshatsang Y."/>
            <person name="Citroen M."/>
            <person name="Collymore A."/>
            <person name="Considine T."/>
            <person name="Cook A."/>
            <person name="Cooke P."/>
            <person name="Corum B."/>
            <person name="Cuomo C."/>
            <person name="David R."/>
            <person name="Dawoe T."/>
            <person name="Degray S."/>
            <person name="Dodge S."/>
            <person name="Dooley K."/>
            <person name="Dorje P."/>
            <person name="Dorjee K."/>
            <person name="Dorris L."/>
            <person name="Duffey N."/>
            <person name="Dupes A."/>
            <person name="Elkins T."/>
            <person name="Engels R."/>
            <person name="Erickson J."/>
            <person name="Farina A."/>
            <person name="Faro S."/>
            <person name="Ferreira P."/>
            <person name="Fischer H."/>
            <person name="Fitzgerald M."/>
            <person name="Foley K."/>
            <person name="Gage D."/>
            <person name="Galagan J."/>
            <person name="Gearin G."/>
            <person name="Gnerre S."/>
            <person name="Gnirke A."/>
            <person name="Goyette A."/>
            <person name="Graham J."/>
            <person name="Grandbois E."/>
            <person name="Gyaltsen K."/>
            <person name="Hafez N."/>
            <person name="Hagopian D."/>
            <person name="Hagos B."/>
            <person name="Hall J."/>
            <person name="Hatcher B."/>
            <person name="Heller A."/>
            <person name="Higgins H."/>
            <person name="Honan T."/>
            <person name="Horn A."/>
            <person name="Houde N."/>
            <person name="Hughes L."/>
            <person name="Hulme W."/>
            <person name="Husby E."/>
            <person name="Iliev I."/>
            <person name="Jaffe D."/>
            <person name="Jones C."/>
            <person name="Kamal M."/>
            <person name="Kamat A."/>
            <person name="Kamvysselis M."/>
            <person name="Karlsson E."/>
            <person name="Kells C."/>
            <person name="Kieu A."/>
            <person name="Kisner P."/>
            <person name="Kodira C."/>
            <person name="Kulbokas E."/>
            <person name="Labutti K."/>
            <person name="Lama D."/>
            <person name="Landers T."/>
            <person name="Leger J."/>
            <person name="Levine S."/>
            <person name="Lewis D."/>
            <person name="Lewis T."/>
            <person name="Lindblad-toh K."/>
            <person name="Liu X."/>
            <person name="Lokyitsang T."/>
            <person name="Lokyitsang Y."/>
            <person name="Lucien O."/>
            <person name="Lui A."/>
            <person name="Ma L.J."/>
            <person name="Mabbitt R."/>
            <person name="Macdonald J."/>
            <person name="Maclean C."/>
            <person name="Major J."/>
            <person name="Manning J."/>
            <person name="Marabella R."/>
            <person name="Maru K."/>
            <person name="Matthews C."/>
            <person name="Mauceli E."/>
            <person name="Mccarthy M."/>
            <person name="Mcdonough S."/>
            <person name="Mcghee T."/>
            <person name="Meldrim J."/>
            <person name="Meneus L."/>
            <person name="Mesirov J."/>
            <person name="Mihalev A."/>
            <person name="Mihova T."/>
            <person name="Mikkelsen T."/>
            <person name="Mlenga V."/>
            <person name="Moru K."/>
            <person name="Mozes J."/>
            <person name="Mulrain L."/>
            <person name="Munson G."/>
            <person name="Naylor J."/>
            <person name="Newes C."/>
            <person name="Nguyen C."/>
            <person name="Nguyen N."/>
            <person name="Nguyen T."/>
            <person name="Nicol R."/>
            <person name="Nielsen C."/>
            <person name="Nizzari M."/>
            <person name="Norbu C."/>
            <person name="Norbu N."/>
            <person name="O'donnell P."/>
            <person name="Okoawo O."/>
            <person name="O'leary S."/>
            <person name="Omotosho B."/>
            <person name="O'neill K."/>
            <person name="Osman S."/>
            <person name="Parker S."/>
            <person name="Perrin D."/>
            <person name="Phunkhang P."/>
            <person name="Piqani B."/>
            <person name="Purcell S."/>
            <person name="Rachupka T."/>
            <person name="Ramasamy U."/>
            <person name="Rameau R."/>
            <person name="Ray V."/>
            <person name="Raymond C."/>
            <person name="Retta R."/>
            <person name="Richardson S."/>
            <person name="Rise C."/>
            <person name="Rodriguez J."/>
            <person name="Rogers J."/>
            <person name="Rogov P."/>
            <person name="Rutman M."/>
            <person name="Schupbach R."/>
            <person name="Seaman C."/>
            <person name="Settipalli S."/>
            <person name="Sharpe T."/>
            <person name="Sheridan J."/>
            <person name="Sherpa N."/>
            <person name="Shi J."/>
            <person name="Smirnov S."/>
            <person name="Smith C."/>
            <person name="Sougnez C."/>
            <person name="Spencer B."/>
            <person name="Stalker J."/>
            <person name="Stange-thomann N."/>
            <person name="Stavropoulos S."/>
            <person name="Stetson K."/>
            <person name="Stone C."/>
            <person name="Stone S."/>
            <person name="Stubbs M."/>
            <person name="Talamas J."/>
            <person name="Tchuinga P."/>
            <person name="Tenzing P."/>
            <person name="Tesfaye S."/>
            <person name="Theodore J."/>
            <person name="Thoulutsang Y."/>
            <person name="Topham K."/>
            <person name="Towey S."/>
            <person name="Tsamla T."/>
            <person name="Tsomo N."/>
            <person name="Vallee D."/>
            <person name="Vassiliev H."/>
            <person name="Venkataraman V."/>
            <person name="Vinson J."/>
            <person name="Vo A."/>
            <person name="Wade C."/>
            <person name="Wang S."/>
            <person name="Wangchuk T."/>
            <person name="Wangdi T."/>
            <person name="Whittaker C."/>
            <person name="Wilkinson J."/>
            <person name="Wu Y."/>
            <person name="Wyman D."/>
            <person name="Yadav S."/>
            <person name="Yang S."/>
            <person name="Yang X."/>
            <person name="Yeager S."/>
            <person name="Yee E."/>
            <person name="Young G."/>
            <person name="Zainoun J."/>
            <person name="Zembeck L."/>
            <person name="Zimmer A."/>
            <person name="Zody M."/>
            <person name="Lander E."/>
        </authorList>
    </citation>
    <scope>NUCLEOTIDE SEQUENCE [LARGE SCALE GENOMIC DNA]</scope>
</reference>
<dbReference type="Pfam" id="PF00130">
    <property type="entry name" value="C1_1"/>
    <property type="match status" value="1"/>
</dbReference>
<dbReference type="PROSITE" id="PS50081">
    <property type="entry name" value="ZF_DAG_PE_2"/>
    <property type="match status" value="1"/>
</dbReference>
<dbReference type="GO" id="GO:0016020">
    <property type="term" value="C:membrane"/>
    <property type="evidence" value="ECO:0007669"/>
    <property type="project" value="UniProtKB-SubCell"/>
</dbReference>
<dbReference type="SUPFAM" id="SSF48350">
    <property type="entry name" value="GTPase activation domain, GAP"/>
    <property type="match status" value="1"/>
</dbReference>
<dbReference type="InterPro" id="IPR000980">
    <property type="entry name" value="SH2"/>
</dbReference>
<keyword evidence="3" id="KW-0862">Zinc</keyword>
<dbReference type="SMART" id="SM00109">
    <property type="entry name" value="C1"/>
    <property type="match status" value="1"/>
</dbReference>
<reference evidence="8" key="2">
    <citation type="submission" date="2025-08" db="UniProtKB">
        <authorList>
            <consortium name="Ensembl"/>
        </authorList>
    </citation>
    <scope>IDENTIFICATION</scope>
</reference>
<dbReference type="Gene3D" id="1.10.555.10">
    <property type="entry name" value="Rho GTPase activation protein"/>
    <property type="match status" value="1"/>
</dbReference>
<protein>
    <submittedName>
        <fullName evidence="8">Uncharacterized protein</fullName>
    </submittedName>
</protein>
<keyword evidence="4" id="KW-0727">SH2 domain</keyword>
<accession>H2YZ16</accession>
<dbReference type="GO" id="GO:0007165">
    <property type="term" value="P:signal transduction"/>
    <property type="evidence" value="ECO:0007669"/>
    <property type="project" value="InterPro"/>
</dbReference>
<dbReference type="InterPro" id="IPR008936">
    <property type="entry name" value="Rho_GTPase_activation_prot"/>
</dbReference>
<keyword evidence="2" id="KW-0479">Metal-binding</keyword>
<proteinExistence type="predicted"/>
<dbReference type="InterPro" id="IPR020454">
    <property type="entry name" value="DAG/PE-bd"/>
</dbReference>
<keyword evidence="9" id="KW-1185">Reference proteome</keyword>
<dbReference type="InterPro" id="IPR002219">
    <property type="entry name" value="PKC_DAG/PE"/>
</dbReference>
<dbReference type="Pfam" id="PF00017">
    <property type="entry name" value="SH2"/>
    <property type="match status" value="1"/>
</dbReference>
<feature type="domain" description="Phorbol-ester/DAG-type" evidence="6">
    <location>
        <begin position="164"/>
        <end position="214"/>
    </location>
</feature>
<keyword evidence="1" id="KW-0343">GTPase activation</keyword>
<evidence type="ECO:0000259" key="5">
    <source>
        <dbReference type="PROSITE" id="PS50001"/>
    </source>
</evidence>
<evidence type="ECO:0000256" key="1">
    <source>
        <dbReference type="ARBA" id="ARBA00022468"/>
    </source>
</evidence>
<dbReference type="Proteomes" id="UP000007875">
    <property type="component" value="Unassembled WGS sequence"/>
</dbReference>
<dbReference type="Ensembl" id="ENSCSAVT00000010706.1">
    <property type="protein sequence ID" value="ENSCSAVP00000010577.1"/>
    <property type="gene ID" value="ENSCSAVG00000006219.1"/>
</dbReference>
<name>H2YZ16_CIOSA</name>
<dbReference type="SMART" id="SM00324">
    <property type="entry name" value="RhoGAP"/>
    <property type="match status" value="1"/>
</dbReference>
<dbReference type="InterPro" id="IPR000198">
    <property type="entry name" value="RhoGAP_dom"/>
</dbReference>
<dbReference type="GO" id="GO:0005096">
    <property type="term" value="F:GTPase activator activity"/>
    <property type="evidence" value="ECO:0007669"/>
    <property type="project" value="UniProtKB-KW"/>
</dbReference>
<dbReference type="Pfam" id="PF00620">
    <property type="entry name" value="RhoGAP"/>
    <property type="match status" value="1"/>
</dbReference>
<dbReference type="CDD" id="cd20806">
    <property type="entry name" value="C1_CHN"/>
    <property type="match status" value="1"/>
</dbReference>
<reference evidence="8" key="3">
    <citation type="submission" date="2025-09" db="UniProtKB">
        <authorList>
            <consortium name="Ensembl"/>
        </authorList>
    </citation>
    <scope>IDENTIFICATION</scope>
</reference>
<dbReference type="InterPro" id="IPR046349">
    <property type="entry name" value="C1-like_sf"/>
</dbReference>
<evidence type="ECO:0000256" key="3">
    <source>
        <dbReference type="ARBA" id="ARBA00022833"/>
    </source>
</evidence>
<dbReference type="PANTHER" id="PTHR46075:SF2">
    <property type="entry name" value="RHO GTPASE ACTIVATING PROTEIN AT 5A, ISOFORM A"/>
    <property type="match status" value="1"/>
</dbReference>
<dbReference type="GeneTree" id="ENSGT01030000234635"/>
<dbReference type="SUPFAM" id="SSF55550">
    <property type="entry name" value="SH2 domain"/>
    <property type="match status" value="1"/>
</dbReference>
<feature type="domain" description="SH2" evidence="5">
    <location>
        <begin position="11"/>
        <end position="82"/>
    </location>
</feature>
<dbReference type="InterPro" id="IPR036860">
    <property type="entry name" value="SH2_dom_sf"/>
</dbReference>
<dbReference type="PROSITE" id="PS50238">
    <property type="entry name" value="RHOGAP"/>
    <property type="match status" value="1"/>
</dbReference>
<dbReference type="SMART" id="SM00252">
    <property type="entry name" value="SH2"/>
    <property type="match status" value="1"/>
</dbReference>
<evidence type="ECO:0000259" key="6">
    <source>
        <dbReference type="PROSITE" id="PS50081"/>
    </source>
</evidence>
<organism evidence="8 9">
    <name type="scientific">Ciona savignyi</name>
    <name type="common">Pacific transparent sea squirt</name>
    <dbReference type="NCBI Taxonomy" id="51511"/>
    <lineage>
        <taxon>Eukaryota</taxon>
        <taxon>Metazoa</taxon>
        <taxon>Chordata</taxon>
        <taxon>Tunicata</taxon>
        <taxon>Ascidiacea</taxon>
        <taxon>Phlebobranchia</taxon>
        <taxon>Cionidae</taxon>
        <taxon>Ciona</taxon>
    </lineage>
</organism>
<dbReference type="AlphaFoldDB" id="H2YZ16"/>
<dbReference type="PROSITE" id="PS50001">
    <property type="entry name" value="SH2"/>
    <property type="match status" value="1"/>
</dbReference>
<dbReference type="Gene3D" id="3.30.60.20">
    <property type="match status" value="1"/>
</dbReference>
<dbReference type="GO" id="GO:0008270">
    <property type="term" value="F:zinc ion binding"/>
    <property type="evidence" value="ECO:0007669"/>
    <property type="project" value="UniProtKB-KW"/>
</dbReference>
<dbReference type="PROSITE" id="PS00479">
    <property type="entry name" value="ZF_DAG_PE_1"/>
    <property type="match status" value="1"/>
</dbReference>
<dbReference type="InterPro" id="IPR051854">
    <property type="entry name" value="Rho-type_GAP"/>
</dbReference>
<dbReference type="PRINTS" id="PR00008">
    <property type="entry name" value="DAGPEDOMAIN"/>
</dbReference>
<evidence type="ECO:0000313" key="8">
    <source>
        <dbReference type="Ensembl" id="ENSCSAVP00000010577.1"/>
    </source>
</evidence>
<evidence type="ECO:0000259" key="7">
    <source>
        <dbReference type="PROSITE" id="PS50238"/>
    </source>
</evidence>